<dbReference type="GO" id="GO:0000976">
    <property type="term" value="F:transcription cis-regulatory region binding"/>
    <property type="evidence" value="ECO:0007669"/>
    <property type="project" value="TreeGrafter"/>
</dbReference>
<accession>A0A7V5LKJ1</accession>
<keyword evidence="2" id="KW-0238">DNA-binding</keyword>
<evidence type="ECO:0000256" key="2">
    <source>
        <dbReference type="ARBA" id="ARBA00023125"/>
    </source>
</evidence>
<dbReference type="GO" id="GO:0003700">
    <property type="term" value="F:DNA-binding transcription factor activity"/>
    <property type="evidence" value="ECO:0007669"/>
    <property type="project" value="TreeGrafter"/>
</dbReference>
<dbReference type="Gene3D" id="3.40.50.2300">
    <property type="match status" value="2"/>
</dbReference>
<protein>
    <submittedName>
        <fullName evidence="5">LacI family transcriptional regulator</fullName>
    </submittedName>
</protein>
<evidence type="ECO:0000256" key="3">
    <source>
        <dbReference type="ARBA" id="ARBA00023163"/>
    </source>
</evidence>
<dbReference type="CDD" id="cd06267">
    <property type="entry name" value="PBP1_LacI_sugar_binding-like"/>
    <property type="match status" value="1"/>
</dbReference>
<keyword evidence="1" id="KW-0805">Transcription regulation</keyword>
<dbReference type="InterPro" id="IPR046335">
    <property type="entry name" value="LacI/GalR-like_sensor"/>
</dbReference>
<dbReference type="PANTHER" id="PTHR30146">
    <property type="entry name" value="LACI-RELATED TRANSCRIPTIONAL REPRESSOR"/>
    <property type="match status" value="1"/>
</dbReference>
<keyword evidence="3" id="KW-0804">Transcription</keyword>
<feature type="domain" description="Transcriptional regulator LacI/GalR-like sensor" evidence="4">
    <location>
        <begin position="65"/>
        <end position="227"/>
    </location>
</feature>
<dbReference type="PANTHER" id="PTHR30146:SF109">
    <property type="entry name" value="HTH-TYPE TRANSCRIPTIONAL REGULATOR GALS"/>
    <property type="match status" value="1"/>
</dbReference>
<sequence length="227" mass="25264">FNVLSMINNRVDGLIVSRSQSTTDSAHFKKALEVGIPVIFFNRICEDVKTIKVVSDDFNGAYQATQHLIERGYRRIAHFAGPSIVPACRERLAGFQKALQDAGLSCPREWILYGGMHEIDGQRSMEKLLQLKEQPEAILAVNDPVAVGAFTIIKKKGLKIPRDYALVGFSNNSVVALLEPPLTTVDEKPFVLGQKSMELLLASLKGQLELKDKEIRCQTELIIRQST</sequence>
<dbReference type="Pfam" id="PF13377">
    <property type="entry name" value="Peripla_BP_3"/>
    <property type="match status" value="1"/>
</dbReference>
<organism evidence="5">
    <name type="scientific">Caldithrix abyssi</name>
    <dbReference type="NCBI Taxonomy" id="187145"/>
    <lineage>
        <taxon>Bacteria</taxon>
        <taxon>Pseudomonadati</taxon>
        <taxon>Calditrichota</taxon>
        <taxon>Calditrichia</taxon>
        <taxon>Calditrichales</taxon>
        <taxon>Calditrichaceae</taxon>
        <taxon>Caldithrix</taxon>
    </lineage>
</organism>
<dbReference type="InterPro" id="IPR028082">
    <property type="entry name" value="Peripla_BP_I"/>
</dbReference>
<dbReference type="AlphaFoldDB" id="A0A7V5LKJ1"/>
<dbReference type="Proteomes" id="UP000886111">
    <property type="component" value="Unassembled WGS sequence"/>
</dbReference>
<evidence type="ECO:0000256" key="1">
    <source>
        <dbReference type="ARBA" id="ARBA00023015"/>
    </source>
</evidence>
<feature type="non-terminal residue" evidence="5">
    <location>
        <position position="1"/>
    </location>
</feature>
<evidence type="ECO:0000313" key="5">
    <source>
        <dbReference type="EMBL" id="HHE56020.1"/>
    </source>
</evidence>
<proteinExistence type="predicted"/>
<comment type="caution">
    <text evidence="5">The sequence shown here is derived from an EMBL/GenBank/DDBJ whole genome shotgun (WGS) entry which is preliminary data.</text>
</comment>
<dbReference type="EMBL" id="DRTD01000720">
    <property type="protein sequence ID" value="HHE56020.1"/>
    <property type="molecule type" value="Genomic_DNA"/>
</dbReference>
<dbReference type="SUPFAM" id="SSF53822">
    <property type="entry name" value="Periplasmic binding protein-like I"/>
    <property type="match status" value="1"/>
</dbReference>
<reference evidence="5" key="1">
    <citation type="journal article" date="2020" name="mSystems">
        <title>Genome- and Community-Level Interaction Insights into Carbon Utilization and Element Cycling Functions of Hydrothermarchaeota in Hydrothermal Sediment.</title>
        <authorList>
            <person name="Zhou Z."/>
            <person name="Liu Y."/>
            <person name="Xu W."/>
            <person name="Pan J."/>
            <person name="Luo Z.H."/>
            <person name="Li M."/>
        </authorList>
    </citation>
    <scope>NUCLEOTIDE SEQUENCE [LARGE SCALE GENOMIC DNA]</scope>
    <source>
        <strain evidence="5">HyVt-76</strain>
    </source>
</reference>
<gene>
    <name evidence="5" type="ORF">ENL21_09575</name>
</gene>
<name>A0A7V5LKJ1_CALAY</name>
<evidence type="ECO:0000259" key="4">
    <source>
        <dbReference type="Pfam" id="PF13377"/>
    </source>
</evidence>